<gene>
    <name evidence="2" type="ORF">Pr1d_06310</name>
</gene>
<dbReference type="EMBL" id="CP042913">
    <property type="protein sequence ID" value="QEG33370.1"/>
    <property type="molecule type" value="Genomic_DNA"/>
</dbReference>
<dbReference type="KEGG" id="bgok:Pr1d_06310"/>
<sequence length="125" mass="13830">MNKYPIHHESIWMLTIAPTIWALHFLLCYITAAVWCSKYAGDSSSLHSVRIAIGVYTAVALSCIAVIGWIGFTRHRRGGSEIPHDQDLPEDRHRFLGFATLLLSALSAVATLFVASVALFIENCD</sequence>
<keyword evidence="1" id="KW-0472">Membrane</keyword>
<proteinExistence type="predicted"/>
<reference evidence="2 3" key="1">
    <citation type="submission" date="2019-08" db="EMBL/GenBank/DDBJ databases">
        <title>Deep-cultivation of Planctomycetes and their phenomic and genomic characterization uncovers novel biology.</title>
        <authorList>
            <person name="Wiegand S."/>
            <person name="Jogler M."/>
            <person name="Boedeker C."/>
            <person name="Pinto D."/>
            <person name="Vollmers J."/>
            <person name="Rivas-Marin E."/>
            <person name="Kohn T."/>
            <person name="Peeters S.H."/>
            <person name="Heuer A."/>
            <person name="Rast P."/>
            <person name="Oberbeckmann S."/>
            <person name="Bunk B."/>
            <person name="Jeske O."/>
            <person name="Meyerdierks A."/>
            <person name="Storesund J.E."/>
            <person name="Kallscheuer N."/>
            <person name="Luecker S."/>
            <person name="Lage O.M."/>
            <person name="Pohl T."/>
            <person name="Merkel B.J."/>
            <person name="Hornburger P."/>
            <person name="Mueller R.-W."/>
            <person name="Bruemmer F."/>
            <person name="Labrenz M."/>
            <person name="Spormann A.M."/>
            <person name="Op den Camp H."/>
            <person name="Overmann J."/>
            <person name="Amann R."/>
            <person name="Jetten M.S.M."/>
            <person name="Mascher T."/>
            <person name="Medema M.H."/>
            <person name="Devos D.P."/>
            <person name="Kaster A.-K."/>
            <person name="Ovreas L."/>
            <person name="Rohde M."/>
            <person name="Galperin M.Y."/>
            <person name="Jogler C."/>
        </authorList>
    </citation>
    <scope>NUCLEOTIDE SEQUENCE [LARGE SCALE GENOMIC DNA]</scope>
    <source>
        <strain evidence="2 3">Pr1d</strain>
    </source>
</reference>
<keyword evidence="1" id="KW-0812">Transmembrane</keyword>
<evidence type="ECO:0000313" key="2">
    <source>
        <dbReference type="EMBL" id="QEG33370.1"/>
    </source>
</evidence>
<evidence type="ECO:0000313" key="3">
    <source>
        <dbReference type="Proteomes" id="UP000323917"/>
    </source>
</evidence>
<feature type="transmembrane region" description="Helical" evidence="1">
    <location>
        <begin position="55"/>
        <end position="74"/>
    </location>
</feature>
<dbReference type="AlphaFoldDB" id="A0A5B9Q6P2"/>
<organism evidence="2 3">
    <name type="scientific">Bythopirellula goksoeyrii</name>
    <dbReference type="NCBI Taxonomy" id="1400387"/>
    <lineage>
        <taxon>Bacteria</taxon>
        <taxon>Pseudomonadati</taxon>
        <taxon>Planctomycetota</taxon>
        <taxon>Planctomycetia</taxon>
        <taxon>Pirellulales</taxon>
        <taxon>Lacipirellulaceae</taxon>
        <taxon>Bythopirellula</taxon>
    </lineage>
</organism>
<dbReference type="Proteomes" id="UP000323917">
    <property type="component" value="Chromosome"/>
</dbReference>
<dbReference type="OrthoDB" id="278870at2"/>
<feature type="transmembrane region" description="Helical" evidence="1">
    <location>
        <begin position="95"/>
        <end position="121"/>
    </location>
</feature>
<keyword evidence="3" id="KW-1185">Reference proteome</keyword>
<evidence type="ECO:0000256" key="1">
    <source>
        <dbReference type="SAM" id="Phobius"/>
    </source>
</evidence>
<keyword evidence="1" id="KW-1133">Transmembrane helix</keyword>
<dbReference type="RefSeq" id="WP_148072146.1">
    <property type="nucleotide sequence ID" value="NZ_CP042913.1"/>
</dbReference>
<protein>
    <submittedName>
        <fullName evidence="2">Uncharacterized protein</fullName>
    </submittedName>
</protein>
<feature type="transmembrane region" description="Helical" evidence="1">
    <location>
        <begin position="12"/>
        <end position="35"/>
    </location>
</feature>
<accession>A0A5B9Q6P2</accession>
<name>A0A5B9Q6P2_9BACT</name>